<comment type="caution">
    <text evidence="2">The sequence shown here is derived from an EMBL/GenBank/DDBJ whole genome shotgun (WGS) entry which is preliminary data.</text>
</comment>
<evidence type="ECO:0000313" key="2">
    <source>
        <dbReference type="EMBL" id="KAK0631241.1"/>
    </source>
</evidence>
<evidence type="ECO:0000313" key="3">
    <source>
        <dbReference type="Proteomes" id="UP001175000"/>
    </source>
</evidence>
<organism evidence="2 3">
    <name type="scientific">Immersiella caudata</name>
    <dbReference type="NCBI Taxonomy" id="314043"/>
    <lineage>
        <taxon>Eukaryota</taxon>
        <taxon>Fungi</taxon>
        <taxon>Dikarya</taxon>
        <taxon>Ascomycota</taxon>
        <taxon>Pezizomycotina</taxon>
        <taxon>Sordariomycetes</taxon>
        <taxon>Sordariomycetidae</taxon>
        <taxon>Sordariales</taxon>
        <taxon>Lasiosphaeriaceae</taxon>
        <taxon>Immersiella</taxon>
    </lineage>
</organism>
<dbReference type="Proteomes" id="UP001175000">
    <property type="component" value="Unassembled WGS sequence"/>
</dbReference>
<dbReference type="EMBL" id="JAULSU010000001">
    <property type="protein sequence ID" value="KAK0631241.1"/>
    <property type="molecule type" value="Genomic_DNA"/>
</dbReference>
<gene>
    <name evidence="2" type="ORF">B0T14DRAFT_559061</name>
</gene>
<protein>
    <submittedName>
        <fullName evidence="2">Uncharacterized protein</fullName>
    </submittedName>
</protein>
<evidence type="ECO:0000256" key="1">
    <source>
        <dbReference type="SAM" id="Coils"/>
    </source>
</evidence>
<sequence>MTEVYGFDLTAYKSAAERQRQHERFLAIEGQLEDFNSQITIAGWKNIGALTADMLRTYEALYEVSHTHDAPAKDVAEKEPPTARYKHSQFLIGLGAFYRAVEDQVIAAQDEEQERQNLSRELKRMEECLDPDAIQADFLHFGIMKLLNMCDLYMGQIGFRGIDGAEVMTNMCLEYSGRFISLLSPKERVLWDAKVLQRQARLLFVAACSRGPSPGAPHAELPAEATDKYKEAGKVLRRAGAGYEYAVISQNL</sequence>
<dbReference type="AlphaFoldDB" id="A0AA39XCR0"/>
<proteinExistence type="predicted"/>
<keyword evidence="1" id="KW-0175">Coiled coil</keyword>
<keyword evidence="3" id="KW-1185">Reference proteome</keyword>
<accession>A0AA39XCR0</accession>
<feature type="coiled-coil region" evidence="1">
    <location>
        <begin position="101"/>
        <end position="128"/>
    </location>
</feature>
<reference evidence="2" key="1">
    <citation type="submission" date="2023-06" db="EMBL/GenBank/DDBJ databases">
        <title>Genome-scale phylogeny and comparative genomics of the fungal order Sordariales.</title>
        <authorList>
            <consortium name="Lawrence Berkeley National Laboratory"/>
            <person name="Hensen N."/>
            <person name="Bonometti L."/>
            <person name="Westerberg I."/>
            <person name="Brannstrom I.O."/>
            <person name="Guillou S."/>
            <person name="Cros-Aarteil S."/>
            <person name="Calhoun S."/>
            <person name="Haridas S."/>
            <person name="Kuo A."/>
            <person name="Mondo S."/>
            <person name="Pangilinan J."/>
            <person name="Riley R."/>
            <person name="Labutti K."/>
            <person name="Andreopoulos B."/>
            <person name="Lipzen A."/>
            <person name="Chen C."/>
            <person name="Yanf M."/>
            <person name="Daum C."/>
            <person name="Ng V."/>
            <person name="Clum A."/>
            <person name="Steindorff A."/>
            <person name="Ohm R."/>
            <person name="Martin F."/>
            <person name="Silar P."/>
            <person name="Natvig D."/>
            <person name="Lalanne C."/>
            <person name="Gautier V."/>
            <person name="Ament-Velasquez S.L."/>
            <person name="Kruys A."/>
            <person name="Hutchinson M.I."/>
            <person name="Powell A.J."/>
            <person name="Barry K."/>
            <person name="Miller A.N."/>
            <person name="Grigoriev I.V."/>
            <person name="Debuchy R."/>
            <person name="Gladieux P."/>
            <person name="Thoren M.H."/>
            <person name="Johannesson H."/>
        </authorList>
    </citation>
    <scope>NUCLEOTIDE SEQUENCE</scope>
    <source>
        <strain evidence="2">CBS 606.72</strain>
    </source>
</reference>
<name>A0AA39XCR0_9PEZI</name>